<gene>
    <name evidence="2" type="ORF">SUGI_1512040</name>
</gene>
<feature type="non-terminal residue" evidence="2">
    <location>
        <position position="105"/>
    </location>
</feature>
<dbReference type="Proteomes" id="UP001234787">
    <property type="component" value="Unassembled WGS sequence"/>
</dbReference>
<dbReference type="AlphaFoldDB" id="A0AAD3RS34"/>
<protein>
    <submittedName>
        <fullName evidence="2">Uncharacterized protein</fullName>
    </submittedName>
</protein>
<sequence length="105" mass="12189">MECCYEEHMKKKYTKLKKKHTKLSSIGYCFVRIYSSGNGTLLWGAGYKALERYYGERGKAYEAEKIGTKERGRTEEDAEQRNYSCGSRGRDRAKEAVMGDFFFLP</sequence>
<evidence type="ECO:0000256" key="1">
    <source>
        <dbReference type="SAM" id="MobiDB-lite"/>
    </source>
</evidence>
<name>A0AAD3RS34_CRYJA</name>
<evidence type="ECO:0000313" key="2">
    <source>
        <dbReference type="EMBL" id="GLJ59514.1"/>
    </source>
</evidence>
<evidence type="ECO:0000313" key="3">
    <source>
        <dbReference type="Proteomes" id="UP001234787"/>
    </source>
</evidence>
<accession>A0AAD3RS34</accession>
<comment type="caution">
    <text evidence="2">The sequence shown here is derived from an EMBL/GenBank/DDBJ whole genome shotgun (WGS) entry which is preliminary data.</text>
</comment>
<reference evidence="2" key="1">
    <citation type="submission" date="2022-12" db="EMBL/GenBank/DDBJ databases">
        <title>Chromosome-Level Genome Assembly of Japanese Cedar (Cryptomeriajaponica D. Don).</title>
        <authorList>
            <person name="Fujino T."/>
            <person name="Yamaguchi K."/>
            <person name="Yokoyama T."/>
            <person name="Hamanaka T."/>
            <person name="Harazono Y."/>
            <person name="Kamada H."/>
            <person name="Kobayashi W."/>
            <person name="Ujino-Ihara T."/>
            <person name="Uchiyama K."/>
            <person name="Matsumoto A."/>
            <person name="Izuno A."/>
            <person name="Tsumura Y."/>
            <person name="Toyoda A."/>
            <person name="Shigenobu S."/>
            <person name="Moriguchi Y."/>
            <person name="Ueno S."/>
            <person name="Kasahara M."/>
        </authorList>
    </citation>
    <scope>NUCLEOTIDE SEQUENCE</scope>
</reference>
<proteinExistence type="predicted"/>
<keyword evidence="3" id="KW-1185">Reference proteome</keyword>
<feature type="region of interest" description="Disordered" evidence="1">
    <location>
        <begin position="68"/>
        <end position="92"/>
    </location>
</feature>
<dbReference type="EMBL" id="BSEH01000998">
    <property type="protein sequence ID" value="GLJ59514.1"/>
    <property type="molecule type" value="Genomic_DNA"/>
</dbReference>
<organism evidence="2 3">
    <name type="scientific">Cryptomeria japonica</name>
    <name type="common">Japanese cedar</name>
    <name type="synonym">Cupressus japonica</name>
    <dbReference type="NCBI Taxonomy" id="3369"/>
    <lineage>
        <taxon>Eukaryota</taxon>
        <taxon>Viridiplantae</taxon>
        <taxon>Streptophyta</taxon>
        <taxon>Embryophyta</taxon>
        <taxon>Tracheophyta</taxon>
        <taxon>Spermatophyta</taxon>
        <taxon>Pinopsida</taxon>
        <taxon>Pinidae</taxon>
        <taxon>Conifers II</taxon>
        <taxon>Cupressales</taxon>
        <taxon>Cupressaceae</taxon>
        <taxon>Cryptomeria</taxon>
    </lineage>
</organism>